<evidence type="ECO:0000256" key="2">
    <source>
        <dbReference type="ARBA" id="ARBA00022801"/>
    </source>
</evidence>
<evidence type="ECO:0000256" key="4">
    <source>
        <dbReference type="PROSITE-ProRule" id="PRU00023"/>
    </source>
</evidence>
<dbReference type="Gene3D" id="3.90.245.10">
    <property type="entry name" value="Ribonucleoside hydrolase-like"/>
    <property type="match status" value="1"/>
</dbReference>
<dbReference type="InterPro" id="IPR023186">
    <property type="entry name" value="IUNH"/>
</dbReference>
<name>A0A1Q9DEI0_SYMMI</name>
<keyword evidence="7" id="KW-0732">Signal</keyword>
<feature type="compositionally biased region" description="Basic and acidic residues" evidence="6">
    <location>
        <begin position="2190"/>
        <end position="2205"/>
    </location>
</feature>
<keyword evidence="2 9" id="KW-0378">Hydrolase</keyword>
<dbReference type="OrthoDB" id="432381at2759"/>
<protein>
    <submittedName>
        <fullName evidence="9">Pyrimidine-specific ribonucleoside hydrolase RihB</fullName>
    </submittedName>
</protein>
<dbReference type="InterPro" id="IPR029058">
    <property type="entry name" value="AB_hydrolase_fold"/>
</dbReference>
<organism evidence="9 10">
    <name type="scientific">Symbiodinium microadriaticum</name>
    <name type="common">Dinoflagellate</name>
    <name type="synonym">Zooxanthella microadriatica</name>
    <dbReference type="NCBI Taxonomy" id="2951"/>
    <lineage>
        <taxon>Eukaryota</taxon>
        <taxon>Sar</taxon>
        <taxon>Alveolata</taxon>
        <taxon>Dinophyceae</taxon>
        <taxon>Suessiales</taxon>
        <taxon>Symbiodiniaceae</taxon>
        <taxon>Symbiodinium</taxon>
    </lineage>
</organism>
<keyword evidence="4" id="KW-0040">ANK repeat</keyword>
<dbReference type="Pfam" id="PF01156">
    <property type="entry name" value="IU_nuc_hydro"/>
    <property type="match status" value="1"/>
</dbReference>
<evidence type="ECO:0000256" key="5">
    <source>
        <dbReference type="SAM" id="Coils"/>
    </source>
</evidence>
<dbReference type="Gene3D" id="1.25.40.20">
    <property type="entry name" value="Ankyrin repeat-containing domain"/>
    <property type="match status" value="1"/>
</dbReference>
<dbReference type="Proteomes" id="UP000186817">
    <property type="component" value="Unassembled WGS sequence"/>
</dbReference>
<dbReference type="GO" id="GO:0008477">
    <property type="term" value="F:purine nucleosidase activity"/>
    <property type="evidence" value="ECO:0007669"/>
    <property type="project" value="TreeGrafter"/>
</dbReference>
<gene>
    <name evidence="9" type="primary">rihB</name>
    <name evidence="9" type="ORF">AK812_SmicGene24462</name>
</gene>
<feature type="chain" id="PRO_5013226209" evidence="7">
    <location>
        <begin position="23"/>
        <end position="2380"/>
    </location>
</feature>
<dbReference type="PANTHER" id="PTHR12304">
    <property type="entry name" value="INOSINE-URIDINE PREFERRING NUCLEOSIDE HYDROLASE"/>
    <property type="match status" value="1"/>
</dbReference>
<reference evidence="9 10" key="1">
    <citation type="submission" date="2016-02" db="EMBL/GenBank/DDBJ databases">
        <title>Genome analysis of coral dinoflagellate symbionts highlights evolutionary adaptations to a symbiotic lifestyle.</title>
        <authorList>
            <person name="Aranda M."/>
            <person name="Li Y."/>
            <person name="Liew Y.J."/>
            <person name="Baumgarten S."/>
            <person name="Simakov O."/>
            <person name="Wilson M."/>
            <person name="Piel J."/>
            <person name="Ashoor H."/>
            <person name="Bougouffa S."/>
            <person name="Bajic V.B."/>
            <person name="Ryu T."/>
            <person name="Ravasi T."/>
            <person name="Bayer T."/>
            <person name="Micklem G."/>
            <person name="Kim H."/>
            <person name="Bhak J."/>
            <person name="Lajeunesse T.C."/>
            <person name="Voolstra C.R."/>
        </authorList>
    </citation>
    <scope>NUCLEOTIDE SEQUENCE [LARGE SCALE GENOMIC DNA]</scope>
    <source>
        <strain evidence="9 10">CCMP2467</strain>
    </source>
</reference>
<evidence type="ECO:0000256" key="7">
    <source>
        <dbReference type="SAM" id="SignalP"/>
    </source>
</evidence>
<feature type="signal peptide" evidence="7">
    <location>
        <begin position="1"/>
        <end position="22"/>
    </location>
</feature>
<evidence type="ECO:0000256" key="6">
    <source>
        <dbReference type="SAM" id="MobiDB-lite"/>
    </source>
</evidence>
<dbReference type="Gene3D" id="3.40.50.1820">
    <property type="entry name" value="alpha/beta hydrolase"/>
    <property type="match status" value="1"/>
</dbReference>
<dbReference type="EMBL" id="LSRX01000575">
    <property type="protein sequence ID" value="OLP93616.1"/>
    <property type="molecule type" value="Genomic_DNA"/>
</dbReference>
<evidence type="ECO:0000256" key="1">
    <source>
        <dbReference type="ARBA" id="ARBA00009176"/>
    </source>
</evidence>
<evidence type="ECO:0000259" key="8">
    <source>
        <dbReference type="Pfam" id="PF01156"/>
    </source>
</evidence>
<dbReference type="InterPro" id="IPR036452">
    <property type="entry name" value="Ribo_hydro-like"/>
</dbReference>
<evidence type="ECO:0000313" key="10">
    <source>
        <dbReference type="Proteomes" id="UP000186817"/>
    </source>
</evidence>
<dbReference type="InterPro" id="IPR001910">
    <property type="entry name" value="Inosine/uridine_hydrolase_dom"/>
</dbReference>
<dbReference type="GO" id="GO:0006152">
    <property type="term" value="P:purine nucleoside catabolic process"/>
    <property type="evidence" value="ECO:0007669"/>
    <property type="project" value="TreeGrafter"/>
</dbReference>
<comment type="similarity">
    <text evidence="1">Belongs to the IUNH family.</text>
</comment>
<dbReference type="InterPro" id="IPR002110">
    <property type="entry name" value="Ankyrin_rpt"/>
</dbReference>
<proteinExistence type="inferred from homology"/>
<keyword evidence="5" id="KW-0175">Coiled coil</keyword>
<dbReference type="SUPFAM" id="SSF53590">
    <property type="entry name" value="Nucleoside hydrolase"/>
    <property type="match status" value="1"/>
</dbReference>
<dbReference type="SUPFAM" id="SSF57997">
    <property type="entry name" value="Tropomyosin"/>
    <property type="match status" value="1"/>
</dbReference>
<dbReference type="InterPro" id="IPR036770">
    <property type="entry name" value="Ankyrin_rpt-contain_sf"/>
</dbReference>
<dbReference type="SUPFAM" id="SSF48403">
    <property type="entry name" value="Ankyrin repeat"/>
    <property type="match status" value="1"/>
</dbReference>
<sequence>MKLVDNFFAMHALLCILLGITASTNEGAAIPSYQDQCSEDFAGKICSTHQRRSSAPVILDHDGNYDDILVLLVLLNLRPTVDLKAVLVTPADCELEPAVDVSSTVLSMFGHDAPVLPGHFPARFNEFPRVWRELASEMQQVADIYLHASASASRPKPAVTAREWLADYLLKAENKTDFIITGPATNLAATLKQHPELIRKVGTVLWMGGAVDVNGNVRDDDDQRPQESDGTAEWNAFWDPEATTDLLKLGLDLRLVPLDATDDVPVTKDFIQRLDPTLEVARTARQIWAQSKFQKSNAVYYMWDTLTVGLYLRPDLCSWEELRLRGWAEGHAQGRTERAQDAPIALMAKNTNVSAFTDFLLDVLNNRKKSSERMRLSKVVCLQIMLSELGIGITSVLALLLHSQTIAPAVKIRSDHPESERSRAPLAVLAALLNGQSERIVLMGMSQGGGQSMLRFLRSRIRLGGWVGSVCHVPTAPHTPRDRDPLLAIARPTVNRSRPVRLLAGEADCVFAPALVTPTVSERWAARGRELEHLLRDHDMEAAHKILASSGNNDVQRIIVLKLHWDKDKIANGEDFDFGRHKGICVQSLEMSRDSRPGVLSLQSACGRYYTLGPFAQLELEMVEARRLIPAVSGIIQKHFGDEPDAFVRVEVAGHAHVITCTDDERDRVMSTTRNGWQSERLHQLAVDDCLHYAGRCIYNNRRPKWEDTSHIGESLQEQCSCLLLYDSDSKDNSAVEPLGFVEFCIADLPFEKAPENPAVMIVAVSGGSRFNKQAREPQKQQPLIAANLLLTDPLRWKTTRWNHQKLTHEPTRAEPLSQDRALRITRELLELMIKEGVMHSFRAMSGLSEERMLMLSCIQPQLNDIVMLWLSRRLAYALNPRHTLAKACCQEIDGWFELKFAQNLQGINLDRYAQHCEDSDSENDDDAIIPDNAAYMKLGRKKKKKVRKGVSLVTSKFAKKARSFQEDDSIQYNAGEIRLRLKLVRTVPEGIDAFARALSPSYLVAQSITWYFTYDTFVQEENLPQLDLQELMDDAMDIKLTLFDDIIFAEIVFFGSCPALRNSSDFLMLEAVLGTAALNLWTGLVLVIMASKTWRDEMTTNGGSVSTHHWINEEMHAFLVRLVQSRNGQIVSMQDLVHFAGTITVGRGELEITFKELKSAMQALDGHMLSDLWFVDFPKQTDLKKGSLVRVQAFMRWHMPVKMLIVVCFVFARDDTAADVAGDDGDVLMIVTVIATAKHVLKHFDVGIAVILATGSECSPTRRAEILAEPWVIMGSEMEAKLQELEARLAALESAGAGGEDGVLPSRKTGGDAQIMKKVATRLQDFESQITAQLANLQTDFDKKLSHVNRGAAATKPVDGAGGAAGLDTMAEDLDQLKYDVGELKDLLGNNKGEVNHIRRIVLACERDMEDFTAAMDAVNVDLDEMRARVDATHSIITSRQRVEATMTAEISTMRLDIGDIQEALKNHDSWMEDVSNTLQQMQEKEENLTEDIINLKNEMNTKLDTKVDNVAWKEANDDLDAAIKTVRDMVSSLRLDVDARRRKVDEILATIRHDITAVETNLEESKAKITSDTDQAINALNGRIDFTNKDLAATQESLHTTQNSLSDCFNEVAVVRSDLERNVADTEARLKNEIRQKQQEAFEKIGAVEQQAELRSAEASRRLGALDLRMSGVQGGLGEHKRDILKLREEVNGLTVKSASHEVDIQKNSDAVRKMEKQRNMDEQNWKAQMDAVHDVLDTKVNEKPFEDLKHCTAALTRGVVKFAQVVGVFPGPKFDDAEGADQGEADVELLGWEECAENMSFRVDKAWRQRCSQRFRNVLDMVAKKADHSVLRLLQISQQHIESQLERVKHERELWKEVVERRQQQPLQLALSMKEQTDVVDNVDPVCLARQLGGFVVRRWVGENVQATASLADAARLRDVGGFTDVKVEVRRDLAHEGPLKEVKPSAPKKGIQRSLSAKDLEIAMRRQRRGIAAADVEILKSLEELEAWPKPRIAAQTCSSCKGTYQRWSILEAPLLQRAVELWEPLQTCCLSSESRALVNVLMVRVRGLEHQLVFHVSWVVQKRRCDLSNSSQLMVSGLALCVWLVVFAGFAMDLVMRLHSMPDGVGTQPHPFYERPGGKPAPALSGVDIMAGKGGPYKVLSEYFSTFGTLTDVVATPTRLKGKGCKPATAEGTKGAPSKGGGGKDFGKGRTEPEIGKVESEVPPAWDPKDFQDDQDVPEPEGQPLSAGFVHDVKLETGLCGISSWDSTDSEISVQTFAKQRLRKQRNKERLELFLKEHNFSEDVGEPRLPRMSCTGFSKEALYPIHVAASLGDAQMLRLLVKAGADLQQRTSKGRTATEFALEHDDFGSHRDVLDLLRGKIQTMALREFVSLMNH</sequence>
<accession>A0A1Q9DEI0</accession>
<dbReference type="SUPFAM" id="SSF53474">
    <property type="entry name" value="alpha/beta-Hydrolases"/>
    <property type="match status" value="1"/>
</dbReference>
<keyword evidence="3" id="KW-0326">Glycosidase</keyword>
<evidence type="ECO:0000256" key="3">
    <source>
        <dbReference type="ARBA" id="ARBA00023295"/>
    </source>
</evidence>
<feature type="region of interest" description="Disordered" evidence="6">
    <location>
        <begin position="2166"/>
        <end position="2231"/>
    </location>
</feature>
<dbReference type="GO" id="GO:0005829">
    <property type="term" value="C:cytosol"/>
    <property type="evidence" value="ECO:0007669"/>
    <property type="project" value="TreeGrafter"/>
</dbReference>
<dbReference type="PROSITE" id="PS50088">
    <property type="entry name" value="ANK_REPEAT"/>
    <property type="match status" value="1"/>
</dbReference>
<dbReference type="PROSITE" id="PS50297">
    <property type="entry name" value="ANK_REP_REGION"/>
    <property type="match status" value="1"/>
</dbReference>
<feature type="repeat" description="ANK" evidence="4">
    <location>
        <begin position="2305"/>
        <end position="2337"/>
    </location>
</feature>
<keyword evidence="10" id="KW-1185">Reference proteome</keyword>
<dbReference type="PANTHER" id="PTHR12304:SF46">
    <property type="entry name" value="INOSINE-ADENOSINE-GUANOSINE-NUCLEOSIDE HYDROLASE"/>
    <property type="match status" value="1"/>
</dbReference>
<feature type="coiled-coil region" evidence="5">
    <location>
        <begin position="1473"/>
        <end position="1500"/>
    </location>
</feature>
<feature type="domain" description="Inosine/uridine-preferring nucleoside hydrolase" evidence="8">
    <location>
        <begin position="57"/>
        <end position="356"/>
    </location>
</feature>
<evidence type="ECO:0000313" key="9">
    <source>
        <dbReference type="EMBL" id="OLP93616.1"/>
    </source>
</evidence>
<comment type="caution">
    <text evidence="9">The sequence shown here is derived from an EMBL/GenBank/DDBJ whole genome shotgun (WGS) entry which is preliminary data.</text>
</comment>